<dbReference type="Pfam" id="PF24244">
    <property type="entry name" value="Iec3-like_M"/>
    <property type="match status" value="1"/>
</dbReference>
<dbReference type="InterPro" id="IPR055449">
    <property type="entry name" value="Iec3-like_M"/>
</dbReference>
<dbReference type="OrthoDB" id="4095124at2759"/>
<dbReference type="InterPro" id="IPR032742">
    <property type="entry name" value="Iec3_N"/>
</dbReference>
<dbReference type="OMA" id="PVSVYNW"/>
<feature type="compositionally biased region" description="Basic residues" evidence="1">
    <location>
        <begin position="331"/>
        <end position="341"/>
    </location>
</feature>
<feature type="domain" description="INO80 complex subunit 3 N-terminal" evidence="2">
    <location>
        <begin position="33"/>
        <end position="100"/>
    </location>
</feature>
<proteinExistence type="predicted"/>
<feature type="region of interest" description="Disordered" evidence="1">
    <location>
        <begin position="251"/>
        <end position="374"/>
    </location>
</feature>
<feature type="compositionally biased region" description="Basic and acidic residues" evidence="1">
    <location>
        <begin position="18"/>
        <end position="31"/>
    </location>
</feature>
<dbReference type="STRING" id="5539.A0A3E2HCX9"/>
<accession>A0A3E2HCX9</accession>
<evidence type="ECO:0000256" key="1">
    <source>
        <dbReference type="SAM" id="MobiDB-lite"/>
    </source>
</evidence>
<feature type="non-terminal residue" evidence="4">
    <location>
        <position position="374"/>
    </location>
</feature>
<dbReference type="EMBL" id="NCSJ02000087">
    <property type="protein sequence ID" value="RFU30971.1"/>
    <property type="molecule type" value="Genomic_DNA"/>
</dbReference>
<dbReference type="Pfam" id="PF14612">
    <property type="entry name" value="Ino80_Iec3"/>
    <property type="match status" value="1"/>
</dbReference>
<feature type="non-terminal residue" evidence="4">
    <location>
        <position position="1"/>
    </location>
</feature>
<evidence type="ECO:0000259" key="2">
    <source>
        <dbReference type="Pfam" id="PF14612"/>
    </source>
</evidence>
<dbReference type="Proteomes" id="UP000258309">
    <property type="component" value="Unassembled WGS sequence"/>
</dbReference>
<feature type="region of interest" description="Disordered" evidence="1">
    <location>
        <begin position="1"/>
        <end position="34"/>
    </location>
</feature>
<gene>
    <name evidence="4" type="ORF">B7463_g5366</name>
</gene>
<reference evidence="4 5" key="1">
    <citation type="submission" date="2018-05" db="EMBL/GenBank/DDBJ databases">
        <title>Draft genome sequence of Scytalidium lignicola DSM 105466, a ubiquitous saprotrophic fungus.</title>
        <authorList>
            <person name="Buettner E."/>
            <person name="Gebauer A.M."/>
            <person name="Hofrichter M."/>
            <person name="Liers C."/>
            <person name="Kellner H."/>
        </authorList>
    </citation>
    <scope>NUCLEOTIDE SEQUENCE [LARGE SCALE GENOMIC DNA]</scope>
    <source>
        <strain evidence="4 5">DSM 105466</strain>
    </source>
</reference>
<evidence type="ECO:0000313" key="5">
    <source>
        <dbReference type="Proteomes" id="UP000258309"/>
    </source>
</evidence>
<comment type="caution">
    <text evidence="4">The sequence shown here is derived from an EMBL/GenBank/DDBJ whole genome shotgun (WGS) entry which is preliminary data.</text>
</comment>
<keyword evidence="5" id="KW-1185">Reference proteome</keyword>
<dbReference type="GO" id="GO:0006338">
    <property type="term" value="P:chromatin remodeling"/>
    <property type="evidence" value="ECO:0007669"/>
    <property type="project" value="InterPro"/>
</dbReference>
<evidence type="ECO:0000313" key="4">
    <source>
        <dbReference type="EMBL" id="RFU30971.1"/>
    </source>
</evidence>
<feature type="domain" description="INO80 complex subunit 3-like middle region" evidence="3">
    <location>
        <begin position="153"/>
        <end position="254"/>
    </location>
</feature>
<sequence>MDATEESVENTSLAKVPDSAHHNKMDQDRPTYHSYKKKYRKMRIKFDEAMRQSNTLLQDEQRALDTARRLAQDNDRLLDMLLDLNRSARIPADKRIDVLLESPSISTIPPLVSDDDLSALASAEDPTSRALYQELRSMLDERTRSIEDARPPKSIASLLNSIPHLSTTGGGIVPPELLATLTPLDGSPAPPSYLTPDQIDDYLYEIDSTLGSKPALPPQKSYVATPQELAIRNPLSVYNWLRRHEPRIFLQDGEGGNEKSSGRPGALRGAGKRSNVPAPSHPDALEFVEEDGIGYDPSATGNTGSKGKRKRDPDDEGYTPKGPRIGEDGKVKKRPYVRKKKPDGTPTEPTPVKKGKGKGRSSMASVVDAKSVGN</sequence>
<name>A0A3E2HCX9_SCYLI</name>
<organism evidence="4 5">
    <name type="scientific">Scytalidium lignicola</name>
    <name type="common">Hyphomycete</name>
    <dbReference type="NCBI Taxonomy" id="5539"/>
    <lineage>
        <taxon>Eukaryota</taxon>
        <taxon>Fungi</taxon>
        <taxon>Dikarya</taxon>
        <taxon>Ascomycota</taxon>
        <taxon>Pezizomycotina</taxon>
        <taxon>Leotiomycetes</taxon>
        <taxon>Leotiomycetes incertae sedis</taxon>
        <taxon>Scytalidium</taxon>
    </lineage>
</organism>
<dbReference type="GO" id="GO:0031011">
    <property type="term" value="C:Ino80 complex"/>
    <property type="evidence" value="ECO:0007669"/>
    <property type="project" value="InterPro"/>
</dbReference>
<evidence type="ECO:0000259" key="3">
    <source>
        <dbReference type="Pfam" id="PF24244"/>
    </source>
</evidence>
<protein>
    <recommendedName>
        <fullName evidence="6">IEC3 subunit of the Ino80 complex, chromatin re-modelling-domain-containing protein</fullName>
    </recommendedName>
</protein>
<evidence type="ECO:0008006" key="6">
    <source>
        <dbReference type="Google" id="ProtNLM"/>
    </source>
</evidence>
<dbReference type="AlphaFoldDB" id="A0A3E2HCX9"/>